<proteinExistence type="predicted"/>
<sequence>MLLVLMFALIAAGCAAMDLSSLKGRQKTRDRVIWGLLWIGGMTATICTLLKIQVPSPLLLIMFIYKPINDLVSSWF</sequence>
<dbReference type="RefSeq" id="WP_245368565.1">
    <property type="nucleotide sequence ID" value="NZ_JAGGLV010000027.1"/>
</dbReference>
<evidence type="ECO:0000313" key="3">
    <source>
        <dbReference type="Proteomes" id="UP000773462"/>
    </source>
</evidence>
<keyword evidence="3" id="KW-1185">Reference proteome</keyword>
<keyword evidence="1" id="KW-0472">Membrane</keyword>
<organism evidence="2 3">
    <name type="scientific">Paenibacillus silagei</name>
    <dbReference type="NCBI Taxonomy" id="1670801"/>
    <lineage>
        <taxon>Bacteria</taxon>
        <taxon>Bacillati</taxon>
        <taxon>Bacillota</taxon>
        <taxon>Bacilli</taxon>
        <taxon>Bacillales</taxon>
        <taxon>Paenibacillaceae</taxon>
        <taxon>Paenibacillus</taxon>
    </lineage>
</organism>
<dbReference type="Proteomes" id="UP000773462">
    <property type="component" value="Unassembled WGS sequence"/>
</dbReference>
<dbReference type="EMBL" id="JAGGLV010000027">
    <property type="protein sequence ID" value="MBP2115469.1"/>
    <property type="molecule type" value="Genomic_DNA"/>
</dbReference>
<comment type="caution">
    <text evidence="2">The sequence shown here is derived from an EMBL/GenBank/DDBJ whole genome shotgun (WGS) entry which is preliminary data.</text>
</comment>
<evidence type="ECO:0000256" key="1">
    <source>
        <dbReference type="SAM" id="Phobius"/>
    </source>
</evidence>
<protein>
    <submittedName>
        <fullName evidence="2">Uncharacterized protein</fullName>
    </submittedName>
</protein>
<keyword evidence="1" id="KW-1133">Transmembrane helix</keyword>
<feature type="transmembrane region" description="Helical" evidence="1">
    <location>
        <begin position="32"/>
        <end position="52"/>
    </location>
</feature>
<accession>A0ABS4NZJ7</accession>
<gene>
    <name evidence="2" type="ORF">J2Z70_005656</name>
</gene>
<keyword evidence="1" id="KW-0812">Transmembrane</keyword>
<reference evidence="2 3" key="1">
    <citation type="submission" date="2021-03" db="EMBL/GenBank/DDBJ databases">
        <title>Genomic Encyclopedia of Type Strains, Phase IV (KMG-IV): sequencing the most valuable type-strain genomes for metagenomic binning, comparative biology and taxonomic classification.</title>
        <authorList>
            <person name="Goeker M."/>
        </authorList>
    </citation>
    <scope>NUCLEOTIDE SEQUENCE [LARGE SCALE GENOMIC DNA]</scope>
    <source>
        <strain evidence="2 3">DSM 101953</strain>
    </source>
</reference>
<evidence type="ECO:0000313" key="2">
    <source>
        <dbReference type="EMBL" id="MBP2115469.1"/>
    </source>
</evidence>
<name>A0ABS4NZJ7_9BACL</name>